<feature type="region of interest" description="Disordered" evidence="1">
    <location>
        <begin position="1"/>
        <end position="64"/>
    </location>
</feature>
<protein>
    <submittedName>
        <fullName evidence="2">Uncharacterized protein</fullName>
    </submittedName>
</protein>
<dbReference type="Proteomes" id="UP000075901">
    <property type="component" value="Unassembled WGS sequence"/>
</dbReference>
<dbReference type="VEuPathDB" id="VectorBase:AMAM009844"/>
<sequence length="131" mass="14135">MANHGGYSDPNAHAPQMEHQYTHTATANTGGYGNAAAPQTGYASNGYSQGSYGNTTMASTGYPSTGAEYDTTHYDYSNTATYDTRYQSGYTQDYSQTYGTTTDYSAVSTDTYASQQYDDRSTAYSGYGKYA</sequence>
<feature type="compositionally biased region" description="Low complexity" evidence="1">
    <location>
        <begin position="22"/>
        <end position="37"/>
    </location>
</feature>
<reference evidence="2" key="2">
    <citation type="submission" date="2020-05" db="UniProtKB">
        <authorList>
            <consortium name="EnsemblMetazoa"/>
        </authorList>
    </citation>
    <scope>IDENTIFICATION</scope>
    <source>
        <strain evidence="2">maculatus3</strain>
    </source>
</reference>
<keyword evidence="3" id="KW-1185">Reference proteome</keyword>
<evidence type="ECO:0000313" key="2">
    <source>
        <dbReference type="EnsemblMetazoa" id="AMAM009844-PA"/>
    </source>
</evidence>
<accession>A0A182SMP9</accession>
<proteinExistence type="predicted"/>
<name>A0A182SMP9_9DIPT</name>
<evidence type="ECO:0000256" key="1">
    <source>
        <dbReference type="SAM" id="MobiDB-lite"/>
    </source>
</evidence>
<reference evidence="3" key="1">
    <citation type="submission" date="2013-09" db="EMBL/GenBank/DDBJ databases">
        <title>The Genome Sequence of Anopheles maculatus species B.</title>
        <authorList>
            <consortium name="The Broad Institute Genomics Platform"/>
            <person name="Neafsey D.E."/>
            <person name="Besansky N."/>
            <person name="Howell P."/>
            <person name="Walton C."/>
            <person name="Young S.K."/>
            <person name="Zeng Q."/>
            <person name="Gargeya S."/>
            <person name="Fitzgerald M."/>
            <person name="Haas B."/>
            <person name="Abouelleil A."/>
            <person name="Allen A.W."/>
            <person name="Alvarado L."/>
            <person name="Arachchi H.M."/>
            <person name="Berlin A.M."/>
            <person name="Chapman S.B."/>
            <person name="Gainer-Dewar J."/>
            <person name="Goldberg J."/>
            <person name="Griggs A."/>
            <person name="Gujja S."/>
            <person name="Hansen M."/>
            <person name="Howarth C."/>
            <person name="Imamovic A."/>
            <person name="Ireland A."/>
            <person name="Larimer J."/>
            <person name="McCowan C."/>
            <person name="Murphy C."/>
            <person name="Pearson M."/>
            <person name="Poon T.W."/>
            <person name="Priest M."/>
            <person name="Roberts A."/>
            <person name="Saif S."/>
            <person name="Shea T."/>
            <person name="Sisk P."/>
            <person name="Sykes S."/>
            <person name="Wortman J."/>
            <person name="Nusbaum C."/>
            <person name="Birren B."/>
        </authorList>
    </citation>
    <scope>NUCLEOTIDE SEQUENCE [LARGE SCALE GENOMIC DNA]</scope>
    <source>
        <strain evidence="3">maculatus3</strain>
    </source>
</reference>
<evidence type="ECO:0000313" key="3">
    <source>
        <dbReference type="Proteomes" id="UP000075901"/>
    </source>
</evidence>
<feature type="compositionally biased region" description="Polar residues" evidence="1">
    <location>
        <begin position="41"/>
        <end position="63"/>
    </location>
</feature>
<organism evidence="2 3">
    <name type="scientific">Anopheles maculatus</name>
    <dbReference type="NCBI Taxonomy" id="74869"/>
    <lineage>
        <taxon>Eukaryota</taxon>
        <taxon>Metazoa</taxon>
        <taxon>Ecdysozoa</taxon>
        <taxon>Arthropoda</taxon>
        <taxon>Hexapoda</taxon>
        <taxon>Insecta</taxon>
        <taxon>Pterygota</taxon>
        <taxon>Neoptera</taxon>
        <taxon>Endopterygota</taxon>
        <taxon>Diptera</taxon>
        <taxon>Nematocera</taxon>
        <taxon>Culicoidea</taxon>
        <taxon>Culicidae</taxon>
        <taxon>Anophelinae</taxon>
        <taxon>Anopheles</taxon>
        <taxon>Anopheles maculatus group</taxon>
    </lineage>
</organism>
<dbReference type="EnsemblMetazoa" id="AMAM009844-RA">
    <property type="protein sequence ID" value="AMAM009844-PA"/>
    <property type="gene ID" value="AMAM009844"/>
</dbReference>
<dbReference type="AlphaFoldDB" id="A0A182SMP9"/>